<evidence type="ECO:0000256" key="4">
    <source>
        <dbReference type="ARBA" id="ARBA00023159"/>
    </source>
</evidence>
<gene>
    <name evidence="7" type="ORF">LPTSP4_24070</name>
</gene>
<evidence type="ECO:0000256" key="3">
    <source>
        <dbReference type="ARBA" id="ARBA00023125"/>
    </source>
</evidence>
<dbReference type="Gene3D" id="1.10.10.10">
    <property type="entry name" value="Winged helix-like DNA-binding domain superfamily/Winged helix DNA-binding domain"/>
    <property type="match status" value="1"/>
</dbReference>
<reference evidence="7 8" key="1">
    <citation type="submission" date="2018-02" db="EMBL/GenBank/DDBJ databases">
        <title>Novel Leptospira species isolated from soil and water in Japan.</title>
        <authorList>
            <person name="Nakao R."/>
            <person name="Masuzawa T."/>
        </authorList>
    </citation>
    <scope>NUCLEOTIDE SEQUENCE [LARGE SCALE GENOMIC DNA]</scope>
    <source>
        <strain evidence="7 8">YH101</strain>
    </source>
</reference>
<dbReference type="CDD" id="cd08411">
    <property type="entry name" value="PBP2_OxyR"/>
    <property type="match status" value="1"/>
</dbReference>
<dbReference type="PROSITE" id="PS50931">
    <property type="entry name" value="HTH_LYSR"/>
    <property type="match status" value="1"/>
</dbReference>
<dbReference type="InterPro" id="IPR005119">
    <property type="entry name" value="LysR_subst-bd"/>
</dbReference>
<organism evidence="7 8">
    <name type="scientific">Leptospira ryugenii</name>
    <dbReference type="NCBI Taxonomy" id="1917863"/>
    <lineage>
        <taxon>Bacteria</taxon>
        <taxon>Pseudomonadati</taxon>
        <taxon>Spirochaetota</taxon>
        <taxon>Spirochaetia</taxon>
        <taxon>Leptospirales</taxon>
        <taxon>Leptospiraceae</taxon>
        <taxon>Leptospira</taxon>
    </lineage>
</organism>
<dbReference type="AlphaFoldDB" id="A0A2P2E1Y8"/>
<comment type="caution">
    <text evidence="7">The sequence shown here is derived from an EMBL/GenBank/DDBJ whole genome shotgun (WGS) entry which is preliminary data.</text>
</comment>
<keyword evidence="2" id="KW-0805">Transcription regulation</keyword>
<dbReference type="PANTHER" id="PTHR30346">
    <property type="entry name" value="TRANSCRIPTIONAL DUAL REGULATOR HCAR-RELATED"/>
    <property type="match status" value="1"/>
</dbReference>
<keyword evidence="3" id="KW-0238">DNA-binding</keyword>
<keyword evidence="4" id="KW-0010">Activator</keyword>
<evidence type="ECO:0000313" key="8">
    <source>
        <dbReference type="Proteomes" id="UP000245133"/>
    </source>
</evidence>
<evidence type="ECO:0000259" key="6">
    <source>
        <dbReference type="PROSITE" id="PS50931"/>
    </source>
</evidence>
<dbReference type="PANTHER" id="PTHR30346:SF26">
    <property type="entry name" value="HYDROGEN PEROXIDE-INDUCIBLE GENES ACTIVATOR"/>
    <property type="match status" value="1"/>
</dbReference>
<accession>A0A2P2E1Y8</accession>
<evidence type="ECO:0000313" key="7">
    <source>
        <dbReference type="EMBL" id="GBF50880.1"/>
    </source>
</evidence>
<keyword evidence="5" id="KW-0804">Transcription</keyword>
<dbReference type="EMBL" id="BFBB01000007">
    <property type="protein sequence ID" value="GBF50880.1"/>
    <property type="molecule type" value="Genomic_DNA"/>
</dbReference>
<sequence length="304" mass="34345">MTLTQLKYIVAVEQHKSFARAAEQCLVAQPTLSLQIQKLEQELGFELFDRKKNPVVTTKIGAEIIKQAKLTLTETDKLYEIAGQFKDEPTGSISIGIIPTVGNYLIPLVYQKLQTELGKVRIQISELPTSSIIEKLESDQLDLGILATPLKISNLVEIPIYYEPFLAYYPEGARDKSKTVTMKNIEKYPLLVLGEEHCFRHQSLKICNHNAIAKIESGSVETLKRMVDMGIGVTLLPKLSISEHSERIVPFESPEPAREVSFVYKTGFFKSKILKKITEIIRKEIPKDLQKKDKFRVVGISLES</sequence>
<dbReference type="Proteomes" id="UP000245133">
    <property type="component" value="Unassembled WGS sequence"/>
</dbReference>
<evidence type="ECO:0000256" key="2">
    <source>
        <dbReference type="ARBA" id="ARBA00023015"/>
    </source>
</evidence>
<dbReference type="InterPro" id="IPR036388">
    <property type="entry name" value="WH-like_DNA-bd_sf"/>
</dbReference>
<proteinExistence type="inferred from homology"/>
<name>A0A2P2E1Y8_9LEPT</name>
<dbReference type="GO" id="GO:0003700">
    <property type="term" value="F:DNA-binding transcription factor activity"/>
    <property type="evidence" value="ECO:0007669"/>
    <property type="project" value="InterPro"/>
</dbReference>
<dbReference type="SUPFAM" id="SSF53850">
    <property type="entry name" value="Periplasmic binding protein-like II"/>
    <property type="match status" value="1"/>
</dbReference>
<evidence type="ECO:0000256" key="1">
    <source>
        <dbReference type="ARBA" id="ARBA00009437"/>
    </source>
</evidence>
<dbReference type="InterPro" id="IPR036390">
    <property type="entry name" value="WH_DNA-bd_sf"/>
</dbReference>
<dbReference type="SUPFAM" id="SSF46785">
    <property type="entry name" value="Winged helix' DNA-binding domain"/>
    <property type="match status" value="1"/>
</dbReference>
<dbReference type="RefSeq" id="WP_108976986.1">
    <property type="nucleotide sequence ID" value="NZ_BFBB01000007.1"/>
</dbReference>
<dbReference type="PRINTS" id="PR00039">
    <property type="entry name" value="HTHLYSR"/>
</dbReference>
<evidence type="ECO:0000256" key="5">
    <source>
        <dbReference type="ARBA" id="ARBA00023163"/>
    </source>
</evidence>
<dbReference type="Pfam" id="PF00126">
    <property type="entry name" value="HTH_1"/>
    <property type="match status" value="1"/>
</dbReference>
<dbReference type="FunFam" id="1.10.10.10:FF:000001">
    <property type="entry name" value="LysR family transcriptional regulator"/>
    <property type="match status" value="1"/>
</dbReference>
<keyword evidence="8" id="KW-1185">Reference proteome</keyword>
<dbReference type="GO" id="GO:0003677">
    <property type="term" value="F:DNA binding"/>
    <property type="evidence" value="ECO:0007669"/>
    <property type="project" value="UniProtKB-KW"/>
</dbReference>
<dbReference type="GO" id="GO:0032993">
    <property type="term" value="C:protein-DNA complex"/>
    <property type="evidence" value="ECO:0007669"/>
    <property type="project" value="TreeGrafter"/>
</dbReference>
<dbReference type="Pfam" id="PF03466">
    <property type="entry name" value="LysR_substrate"/>
    <property type="match status" value="1"/>
</dbReference>
<protein>
    <submittedName>
        <fullName evidence="7">Transcriptional regulator</fullName>
    </submittedName>
</protein>
<feature type="domain" description="HTH lysR-type" evidence="6">
    <location>
        <begin position="1"/>
        <end position="58"/>
    </location>
</feature>
<comment type="similarity">
    <text evidence="1">Belongs to the LysR transcriptional regulatory family.</text>
</comment>
<dbReference type="InterPro" id="IPR000847">
    <property type="entry name" value="LysR_HTH_N"/>
</dbReference>
<dbReference type="Gene3D" id="3.40.190.10">
    <property type="entry name" value="Periplasmic binding protein-like II"/>
    <property type="match status" value="2"/>
</dbReference>
<dbReference type="OrthoDB" id="9803735at2"/>